<protein>
    <submittedName>
        <fullName evidence="1">Uncharacterized protein ytxJ</fullName>
    </submittedName>
</protein>
<proteinExistence type="predicted"/>
<sequence>MIEVTSTLQLKSLLEENQAKTFFIFKHSTRCPVSAMAFAEFERFSGKHQEVICAFVKVIEHRDVSDLIAELTGVVHQSPQVFLFDKGELLWNASHSDIREESMAAHLS</sequence>
<accession>F8LBQ1</accession>
<dbReference type="Pfam" id="PF11009">
    <property type="entry name" value="BrxC"/>
    <property type="match status" value="1"/>
</dbReference>
<dbReference type="NCBIfam" id="TIGR04019">
    <property type="entry name" value="B_thiol_YtxJ"/>
    <property type="match status" value="1"/>
</dbReference>
<dbReference type="AlphaFoldDB" id="F8LBQ1"/>
<dbReference type="InterPro" id="IPR022551">
    <property type="entry name" value="BrxC"/>
</dbReference>
<dbReference type="InterPro" id="IPR036249">
    <property type="entry name" value="Thioredoxin-like_sf"/>
</dbReference>
<dbReference type="EMBL" id="FR872642">
    <property type="protein sequence ID" value="CCB90915.1"/>
    <property type="molecule type" value="Genomic_DNA"/>
</dbReference>
<organism evidence="1">
    <name type="scientific">Waddlia chondrophila 2032/99</name>
    <dbReference type="NCBI Taxonomy" id="765953"/>
    <lineage>
        <taxon>Bacteria</taxon>
        <taxon>Pseudomonadati</taxon>
        <taxon>Chlamydiota</taxon>
        <taxon>Chlamydiia</taxon>
        <taxon>Parachlamydiales</taxon>
        <taxon>Waddliaceae</taxon>
        <taxon>Waddlia</taxon>
    </lineage>
</organism>
<name>F8LBQ1_9BACT</name>
<reference evidence="1" key="1">
    <citation type="submission" date="2011-05" db="EMBL/GenBank/DDBJ databases">
        <title>Unity in variety -- the pan-genome of the Chlamydiae.</title>
        <authorList>
            <person name="Collingro A."/>
            <person name="Tischler P."/>
            <person name="Weinmaier T."/>
            <person name="Penz T."/>
            <person name="Heinz E."/>
            <person name="Brunham R.C."/>
            <person name="Read T.D."/>
            <person name="Bavoil P.M."/>
            <person name="Sachse K."/>
            <person name="Kahane S."/>
            <person name="Friedman M.G."/>
            <person name="Rattei T."/>
            <person name="Myers G.S.A."/>
            <person name="Horn M."/>
        </authorList>
    </citation>
    <scope>NUCLEOTIDE SEQUENCE</scope>
    <source>
        <strain evidence="1">2032/99</strain>
    </source>
</reference>
<evidence type="ECO:0000313" key="1">
    <source>
        <dbReference type="EMBL" id="CCB90915.1"/>
    </source>
</evidence>
<dbReference type="SUPFAM" id="SSF52833">
    <property type="entry name" value="Thioredoxin-like"/>
    <property type="match status" value="1"/>
</dbReference>
<dbReference type="Gene3D" id="3.40.30.10">
    <property type="entry name" value="Glutaredoxin"/>
    <property type="match status" value="1"/>
</dbReference>
<gene>
    <name evidence="1" type="primary">ytxJ</name>
    <name evidence="1" type="ORF">WCH_AU05520</name>
</gene>